<accession>A0A9W7BF10</accession>
<sequence length="291" mass="32221">MAERTGSNTNRKKNRDPPVLDETQTEIRQMIREVVSRKSPKRVQDDDEGSGGYIDLKSNVELKMKPFLVDFDGGGGGGGGDGGGGGGSGGGVGVSGSSWGSMNSAASAGKPVNTTSDSMTNPMSPDKAAPRSSPSRSSGVMDWDYEEDLLNRQALATQREMEKLKKKRNELRYAKKLEEMKREFQSDLALIKEKAERELHTRVTSLRSEKEARLRKVENFKSELKERIDALCRCYEEVSVRGVEVGREFKQVETKIIDEARGIVEQEKVKMETELRENMTELAGQLGVRGV</sequence>
<feature type="compositionally biased region" description="Polar residues" evidence="2">
    <location>
        <begin position="102"/>
        <end position="123"/>
    </location>
</feature>
<evidence type="ECO:0000256" key="2">
    <source>
        <dbReference type="SAM" id="MobiDB-lite"/>
    </source>
</evidence>
<evidence type="ECO:0000256" key="1">
    <source>
        <dbReference type="SAM" id="Coils"/>
    </source>
</evidence>
<comment type="caution">
    <text evidence="3">The sequence shown here is derived from an EMBL/GenBank/DDBJ whole genome shotgun (WGS) entry which is preliminary data.</text>
</comment>
<dbReference type="Proteomes" id="UP001165160">
    <property type="component" value="Unassembled WGS sequence"/>
</dbReference>
<keyword evidence="1" id="KW-0175">Coiled coil</keyword>
<dbReference type="EMBL" id="BRXX01000093">
    <property type="protein sequence ID" value="GMH89346.1"/>
    <property type="molecule type" value="Genomic_DNA"/>
</dbReference>
<protein>
    <submittedName>
        <fullName evidence="3">Uncharacterized protein</fullName>
    </submittedName>
</protein>
<proteinExistence type="predicted"/>
<feature type="region of interest" description="Disordered" evidence="2">
    <location>
        <begin position="1"/>
        <end position="140"/>
    </location>
</feature>
<keyword evidence="4" id="KW-1185">Reference proteome</keyword>
<gene>
    <name evidence="3" type="ORF">TrVE_jg8051</name>
</gene>
<feature type="compositionally biased region" description="Gly residues" evidence="2">
    <location>
        <begin position="72"/>
        <end position="94"/>
    </location>
</feature>
<evidence type="ECO:0000313" key="3">
    <source>
        <dbReference type="EMBL" id="GMH89346.1"/>
    </source>
</evidence>
<organism evidence="3 4">
    <name type="scientific">Triparma verrucosa</name>
    <dbReference type="NCBI Taxonomy" id="1606542"/>
    <lineage>
        <taxon>Eukaryota</taxon>
        <taxon>Sar</taxon>
        <taxon>Stramenopiles</taxon>
        <taxon>Ochrophyta</taxon>
        <taxon>Bolidophyceae</taxon>
        <taxon>Parmales</taxon>
        <taxon>Triparmaceae</taxon>
        <taxon>Triparma</taxon>
    </lineage>
</organism>
<name>A0A9W7BF10_9STRA</name>
<evidence type="ECO:0000313" key="4">
    <source>
        <dbReference type="Proteomes" id="UP001165160"/>
    </source>
</evidence>
<feature type="coiled-coil region" evidence="1">
    <location>
        <begin position="147"/>
        <end position="227"/>
    </location>
</feature>
<reference evidence="4" key="1">
    <citation type="journal article" date="2023" name="Commun. Biol.">
        <title>Genome analysis of Parmales, the sister group of diatoms, reveals the evolutionary specialization of diatoms from phago-mixotrophs to photoautotrophs.</title>
        <authorList>
            <person name="Ban H."/>
            <person name="Sato S."/>
            <person name="Yoshikawa S."/>
            <person name="Yamada K."/>
            <person name="Nakamura Y."/>
            <person name="Ichinomiya M."/>
            <person name="Sato N."/>
            <person name="Blanc-Mathieu R."/>
            <person name="Endo H."/>
            <person name="Kuwata A."/>
            <person name="Ogata H."/>
        </authorList>
    </citation>
    <scope>NUCLEOTIDE SEQUENCE [LARGE SCALE GENOMIC DNA]</scope>
    <source>
        <strain evidence="4">NIES 3699</strain>
    </source>
</reference>
<dbReference type="AlphaFoldDB" id="A0A9W7BF10"/>